<keyword evidence="2" id="KW-1185">Reference proteome</keyword>
<accession>A0ACD3QJ21</accession>
<name>A0ACD3QJ21_LARCR</name>
<comment type="caution">
    <text evidence="1">The sequence shown here is derived from an EMBL/GenBank/DDBJ whole genome shotgun (WGS) entry which is preliminary data.</text>
</comment>
<dbReference type="Proteomes" id="UP000793456">
    <property type="component" value="Chromosome XIX"/>
</dbReference>
<sequence length="247" mass="28333">MLHHAPLKSGQSCTASTTPHGDGNAPYPFHRQRRVSGRRSGPTAGCVHCSTCDRTTRSTAWLRFSSSASDDSQDNRRLCFGVKWRRRFLTHPENPNFQHEPRRVWHLWTAKDWQKGAAFPLTTQRNEYKMEKCRGFISVNGRGHSCNRVLFQENQLEVRYRSENSSLLLDFSSHFSGSYISVRQFVWDDLMTTMIVIKAYLEMKGCAVNKGTQQGLDDKLAEENDSFVIGKNADICVVTYNKKREGY</sequence>
<organism evidence="1 2">
    <name type="scientific">Larimichthys crocea</name>
    <name type="common">Large yellow croaker</name>
    <name type="synonym">Pseudosciaena crocea</name>
    <dbReference type="NCBI Taxonomy" id="215358"/>
    <lineage>
        <taxon>Eukaryota</taxon>
        <taxon>Metazoa</taxon>
        <taxon>Chordata</taxon>
        <taxon>Craniata</taxon>
        <taxon>Vertebrata</taxon>
        <taxon>Euteleostomi</taxon>
        <taxon>Actinopterygii</taxon>
        <taxon>Neopterygii</taxon>
        <taxon>Teleostei</taxon>
        <taxon>Neoteleostei</taxon>
        <taxon>Acanthomorphata</taxon>
        <taxon>Eupercaria</taxon>
        <taxon>Sciaenidae</taxon>
        <taxon>Larimichthys</taxon>
    </lineage>
</organism>
<proteinExistence type="predicted"/>
<evidence type="ECO:0000313" key="2">
    <source>
        <dbReference type="Proteomes" id="UP000793456"/>
    </source>
</evidence>
<evidence type="ECO:0000313" key="1">
    <source>
        <dbReference type="EMBL" id="TMS06706.1"/>
    </source>
</evidence>
<reference evidence="1" key="1">
    <citation type="submission" date="2018-11" db="EMBL/GenBank/DDBJ databases">
        <title>The sequence and de novo assembly of Larimichthys crocea genome using PacBio and Hi-C technologies.</title>
        <authorList>
            <person name="Xu P."/>
            <person name="Chen B."/>
            <person name="Zhou Z."/>
            <person name="Ke Q."/>
            <person name="Wu Y."/>
            <person name="Bai H."/>
            <person name="Pu F."/>
        </authorList>
    </citation>
    <scope>NUCLEOTIDE SEQUENCE</scope>
    <source>
        <tissue evidence="1">Muscle</tissue>
    </source>
</reference>
<protein>
    <submittedName>
        <fullName evidence="1">Uncharacterized protein</fullName>
    </submittedName>
</protein>
<gene>
    <name evidence="1" type="ORF">E3U43_016465</name>
</gene>
<dbReference type="EMBL" id="CM011692">
    <property type="protein sequence ID" value="TMS06706.1"/>
    <property type="molecule type" value="Genomic_DNA"/>
</dbReference>